<proteinExistence type="predicted"/>
<dbReference type="Gene3D" id="3.60.15.10">
    <property type="entry name" value="Ribonuclease Z/Hydroxyacylglutathione hydrolase-like"/>
    <property type="match status" value="1"/>
</dbReference>
<dbReference type="SUPFAM" id="SSF56281">
    <property type="entry name" value="Metallo-hydrolase/oxidoreductase"/>
    <property type="match status" value="1"/>
</dbReference>
<dbReference type="Pfam" id="PF13483">
    <property type="entry name" value="Lactamase_B_3"/>
    <property type="match status" value="1"/>
</dbReference>
<sequence length="226" mass="26300">MKNIKIRYLFNSGFSIETPNHQLVFDYWKGPLKIGDKSILVFSSHGHPDHFNPEILKWRNANPYIKYIFSDDISAGSLDDSIYFMPPNKEIEIGDVKIKTLGSTDLGVSFLVSADGISIFHAGDLNWWYWWDDTPEEIRTMEQTFKNEIHKLRDVKIDVAFFPVDPRLKHNYSLGGEYFIKEIKPEIFIPMHFGEDYRAIKAFADKVKEYPAKLIEITAKGQEIYI</sequence>
<dbReference type="EMBL" id="JAJEKE010000019">
    <property type="protein sequence ID" value="MCQ1531212.1"/>
    <property type="molecule type" value="Genomic_DNA"/>
</dbReference>
<organism evidence="1 2">
    <name type="scientific">Lutispora saccharofermentans</name>
    <dbReference type="NCBI Taxonomy" id="3024236"/>
    <lineage>
        <taxon>Bacteria</taxon>
        <taxon>Bacillati</taxon>
        <taxon>Bacillota</taxon>
        <taxon>Clostridia</taxon>
        <taxon>Lutisporales</taxon>
        <taxon>Lutisporaceae</taxon>
        <taxon>Lutispora</taxon>
    </lineage>
</organism>
<dbReference type="InterPro" id="IPR036866">
    <property type="entry name" value="RibonucZ/Hydroxyglut_hydro"/>
</dbReference>
<name>A0ABT1NIW5_9FIRM</name>
<accession>A0ABT1NIW5</accession>
<evidence type="ECO:0000313" key="1">
    <source>
        <dbReference type="EMBL" id="MCQ1531212.1"/>
    </source>
</evidence>
<keyword evidence="2" id="KW-1185">Reference proteome</keyword>
<dbReference type="RefSeq" id="WP_255228737.1">
    <property type="nucleotide sequence ID" value="NZ_JAJEKE010000019.1"/>
</dbReference>
<dbReference type="PANTHER" id="PTHR42967">
    <property type="entry name" value="METAL DEPENDENT HYDROLASE"/>
    <property type="match status" value="1"/>
</dbReference>
<dbReference type="Proteomes" id="UP001651880">
    <property type="component" value="Unassembled WGS sequence"/>
</dbReference>
<comment type="caution">
    <text evidence="1">The sequence shown here is derived from an EMBL/GenBank/DDBJ whole genome shotgun (WGS) entry which is preliminary data.</text>
</comment>
<dbReference type="PANTHER" id="PTHR42967:SF1">
    <property type="entry name" value="MBL FOLD METALLO-HYDROLASE"/>
    <property type="match status" value="1"/>
</dbReference>
<reference evidence="1 2" key="1">
    <citation type="submission" date="2021-10" db="EMBL/GenBank/DDBJ databases">
        <title>Lutispora strain m25 sp. nov., a thermophilic, non-spore-forming bacterium isolated from a lab-scale methanogenic bioreactor digesting anaerobic sludge.</title>
        <authorList>
            <person name="El Houari A."/>
            <person name="Mcdonald J."/>
        </authorList>
    </citation>
    <scope>NUCLEOTIDE SEQUENCE [LARGE SCALE GENOMIC DNA]</scope>
    <source>
        <strain evidence="2">m25</strain>
    </source>
</reference>
<protein>
    <submittedName>
        <fullName evidence="1">MBL fold metallo-hydrolase</fullName>
    </submittedName>
</protein>
<gene>
    <name evidence="1" type="ORF">LJD61_16930</name>
</gene>
<evidence type="ECO:0000313" key="2">
    <source>
        <dbReference type="Proteomes" id="UP001651880"/>
    </source>
</evidence>